<protein>
    <recommendedName>
        <fullName evidence="2">Retroviral polymerase SH3-like domain-containing protein</fullName>
    </recommendedName>
</protein>
<dbReference type="Proteomes" id="UP000594638">
    <property type="component" value="Unassembled WGS sequence"/>
</dbReference>
<dbReference type="Pfam" id="PF25597">
    <property type="entry name" value="SH3_retrovirus"/>
    <property type="match status" value="1"/>
</dbReference>
<dbReference type="InterPro" id="IPR057670">
    <property type="entry name" value="SH3_retrovirus"/>
</dbReference>
<gene>
    <name evidence="3" type="ORF">OLEA9_A006433</name>
</gene>
<feature type="non-terminal residue" evidence="3">
    <location>
        <position position="99"/>
    </location>
</feature>
<feature type="region of interest" description="Disordered" evidence="1">
    <location>
        <begin position="78"/>
        <end position="99"/>
    </location>
</feature>
<dbReference type="EMBL" id="CACTIH010002515">
    <property type="protein sequence ID" value="CAA2976701.1"/>
    <property type="molecule type" value="Genomic_DNA"/>
</dbReference>
<accession>A0A8S0RCA8</accession>
<proteinExistence type="predicted"/>
<comment type="caution">
    <text evidence="3">The sequence shown here is derived from an EMBL/GenBank/DDBJ whole genome shotgun (WGS) entry which is preliminary data.</text>
</comment>
<feature type="compositionally biased region" description="Basic and acidic residues" evidence="1">
    <location>
        <begin position="82"/>
        <end position="91"/>
    </location>
</feature>
<reference evidence="3 4" key="1">
    <citation type="submission" date="2019-12" db="EMBL/GenBank/DDBJ databases">
        <authorList>
            <person name="Alioto T."/>
            <person name="Alioto T."/>
            <person name="Gomez Garrido J."/>
        </authorList>
    </citation>
    <scope>NUCLEOTIDE SEQUENCE [LARGE SCALE GENOMIC DNA]</scope>
</reference>
<evidence type="ECO:0000259" key="2">
    <source>
        <dbReference type="Pfam" id="PF25597"/>
    </source>
</evidence>
<name>A0A8S0RCA8_OLEEU</name>
<evidence type="ECO:0000313" key="3">
    <source>
        <dbReference type="EMBL" id="CAA2976701.1"/>
    </source>
</evidence>
<feature type="domain" description="Retroviral polymerase SH3-like" evidence="2">
    <location>
        <begin position="2"/>
        <end position="51"/>
    </location>
</feature>
<evidence type="ECO:0000313" key="4">
    <source>
        <dbReference type="Proteomes" id="UP000594638"/>
    </source>
</evidence>
<keyword evidence="4" id="KW-1185">Reference proteome</keyword>
<dbReference type="OrthoDB" id="6776856at2759"/>
<evidence type="ECO:0000256" key="1">
    <source>
        <dbReference type="SAM" id="MobiDB-lite"/>
    </source>
</evidence>
<dbReference type="AlphaFoldDB" id="A0A8S0RCA8"/>
<sequence>MKDARKKLEPTAEVGIFVGYIDTPHNYRVYLPDSGKNVVLRDIKFQEEKAMKCSLEREIHFHADEELLVPKDELQDVDQPQDEVHGVEESTHAAPTIRG</sequence>
<organism evidence="3 4">
    <name type="scientific">Olea europaea subsp. europaea</name>
    <dbReference type="NCBI Taxonomy" id="158383"/>
    <lineage>
        <taxon>Eukaryota</taxon>
        <taxon>Viridiplantae</taxon>
        <taxon>Streptophyta</taxon>
        <taxon>Embryophyta</taxon>
        <taxon>Tracheophyta</taxon>
        <taxon>Spermatophyta</taxon>
        <taxon>Magnoliopsida</taxon>
        <taxon>eudicotyledons</taxon>
        <taxon>Gunneridae</taxon>
        <taxon>Pentapetalae</taxon>
        <taxon>asterids</taxon>
        <taxon>lamiids</taxon>
        <taxon>Lamiales</taxon>
        <taxon>Oleaceae</taxon>
        <taxon>Oleeae</taxon>
        <taxon>Olea</taxon>
    </lineage>
</organism>